<sequence length="98" mass="9765">MRNLSADELNSVSGGRGFLLNGLSNIFADAQNAVQHAETDVSNAGAKVQTALSGNAGLASIANTIFKDASGVLSAVDKGLGDLSSIAANTKVTVTTTA</sequence>
<comment type="caution">
    <text evidence="1">The sequence shown here is derived from an EMBL/GenBank/DDBJ whole genome shotgun (WGS) entry which is preliminary data.</text>
</comment>
<dbReference type="Proteomes" id="UP001521074">
    <property type="component" value="Unassembled WGS sequence"/>
</dbReference>
<keyword evidence="2" id="KW-1185">Reference proteome</keyword>
<dbReference type="RefSeq" id="WP_232876143.1">
    <property type="nucleotide sequence ID" value="NZ_JAJSOJ010000004.1"/>
</dbReference>
<organism evidence="1 2">
    <name type="scientific">Acetobacter sicerae</name>
    <dbReference type="NCBI Taxonomy" id="85325"/>
    <lineage>
        <taxon>Bacteria</taxon>
        <taxon>Pseudomonadati</taxon>
        <taxon>Pseudomonadota</taxon>
        <taxon>Alphaproteobacteria</taxon>
        <taxon>Acetobacterales</taxon>
        <taxon>Acetobacteraceae</taxon>
        <taxon>Acetobacter</taxon>
    </lineage>
</organism>
<evidence type="ECO:0000313" key="2">
    <source>
        <dbReference type="Proteomes" id="UP001521074"/>
    </source>
</evidence>
<proteinExistence type="predicted"/>
<evidence type="ECO:0000313" key="1">
    <source>
        <dbReference type="EMBL" id="MCE0742560.1"/>
    </source>
</evidence>
<accession>A0ABS8VQA9</accession>
<gene>
    <name evidence="1" type="ORF">LWC05_01435</name>
</gene>
<protein>
    <submittedName>
        <fullName evidence="1">Uncharacterized protein</fullName>
    </submittedName>
</protein>
<name>A0ABS8VQA9_9PROT</name>
<reference evidence="1 2" key="1">
    <citation type="submission" date="2021-12" db="EMBL/GenBank/DDBJ databases">
        <title>Genome sequence of Acetobacter sicerae DmPark20a_162.</title>
        <authorList>
            <person name="Chaston J.M."/>
        </authorList>
    </citation>
    <scope>NUCLEOTIDE SEQUENCE [LARGE SCALE GENOMIC DNA]</scope>
    <source>
        <strain evidence="1 2">DmPark20a_162</strain>
    </source>
</reference>
<dbReference type="EMBL" id="JAJSOJ010000004">
    <property type="protein sequence ID" value="MCE0742560.1"/>
    <property type="molecule type" value="Genomic_DNA"/>
</dbReference>